<accession>A0ABU5V7E5</accession>
<sequence>MKRVSRNAESFDALELYTTLSRQNGYRIGISEDISAFQQKIGASLKATLDNPNILHGKRVEAMFAHVLGALGGCQYIKQEDSGAAFASSDEFIPPDYRIVTNSGDVILVEVKNFHMKSLGSRFSLKKSYLEKLVSYSNINKADLKIAIYFSRINKWVLLSPDSFFDSGSSIFIDLPHALARNEMFLVGDCMIATLPPLRIEFIGDSNDEKAKVADNGTALFTIRDIRMSCAGTAITNENEQKLAFYLMRYGNWSETETPATVVDGRLISFAHEMKPENPTEDQDFQIIGDLSSMISTAFRELTVDDQTGIVALDVRFDPEIFSLKIPRDYKGKALPLWRFEIHPNLDFKTGT</sequence>
<keyword evidence="2" id="KW-1185">Reference proteome</keyword>
<gene>
    <name evidence="1" type="ORF">VA603_16530</name>
</gene>
<name>A0ABU5V7E5_9GAMM</name>
<evidence type="ECO:0000313" key="2">
    <source>
        <dbReference type="Proteomes" id="UP001301653"/>
    </source>
</evidence>
<dbReference type="Gene3D" id="3.40.1350.10">
    <property type="match status" value="1"/>
</dbReference>
<dbReference type="EMBL" id="JAYFUH010000249">
    <property type="protein sequence ID" value="MEA5669147.1"/>
    <property type="molecule type" value="Genomic_DNA"/>
</dbReference>
<evidence type="ECO:0000313" key="1">
    <source>
        <dbReference type="EMBL" id="MEA5669147.1"/>
    </source>
</evidence>
<dbReference type="RefSeq" id="WP_323439481.1">
    <property type="nucleotide sequence ID" value="NZ_JAYFUH010000249.1"/>
</dbReference>
<proteinExistence type="predicted"/>
<comment type="caution">
    <text evidence="1">The sequence shown here is derived from an EMBL/GenBank/DDBJ whole genome shotgun (WGS) entry which is preliminary data.</text>
</comment>
<protein>
    <submittedName>
        <fullName evidence="1">Uncharacterized protein</fullName>
    </submittedName>
</protein>
<organism evidence="1 2">
    <name type="scientific">Stenotrophomonas capsici</name>
    <dbReference type="NCBI Taxonomy" id="3110230"/>
    <lineage>
        <taxon>Bacteria</taxon>
        <taxon>Pseudomonadati</taxon>
        <taxon>Pseudomonadota</taxon>
        <taxon>Gammaproteobacteria</taxon>
        <taxon>Lysobacterales</taxon>
        <taxon>Lysobacteraceae</taxon>
        <taxon>Stenotrophomonas</taxon>
    </lineage>
</organism>
<dbReference type="Proteomes" id="UP001301653">
    <property type="component" value="Unassembled WGS sequence"/>
</dbReference>
<dbReference type="InterPro" id="IPR011856">
    <property type="entry name" value="tRNA_endonuc-like_dom_sf"/>
</dbReference>
<reference evidence="1 2" key="1">
    <citation type="submission" date="2023-12" db="EMBL/GenBank/DDBJ databases">
        <title>Stenotrophomonas guangdongensis sp. nov., isolated from wilted pepper plants (Capsicum annuum).</title>
        <authorList>
            <person name="Qiu M."/>
            <person name="Li Y."/>
            <person name="Liu Q."/>
            <person name="Zhang X."/>
            <person name="Huang Y."/>
            <person name="Guo R."/>
            <person name="Hu M."/>
            <person name="Zhou J."/>
            <person name="Zhou X."/>
        </authorList>
    </citation>
    <scope>NUCLEOTIDE SEQUENCE [LARGE SCALE GENOMIC DNA]</scope>
    <source>
        <strain evidence="1 2">MH1</strain>
    </source>
</reference>